<name>A0ABX5JGX1_9BACT</name>
<dbReference type="RefSeq" id="WP_108527983.1">
    <property type="nucleotide sequence ID" value="NZ_MUXF01000014.1"/>
</dbReference>
<evidence type="ECO:0000313" key="5">
    <source>
        <dbReference type="Proteomes" id="UP000251311"/>
    </source>
</evidence>
<dbReference type="Pfam" id="PF09186">
    <property type="entry name" value="DUF1949"/>
    <property type="match status" value="1"/>
</dbReference>
<sequence>MKFVQKEFSYTIEEKKSKFISYLFPYSNFDEVMKRLREEHPKAVHFVYAYRYLNEFEQIVENSSDDGEPKGTSGKPTLAVLSGADIVNSAVAIVRYFGGTKLGTGGLVRAYSNSANEVIKISELKEYKKLIIKLLEIDYNELSQLEYILNQENIKIISKDFDMNVKLKIELTNEELNDIIPLLSRNIKII</sequence>
<dbReference type="InterPro" id="IPR020568">
    <property type="entry name" value="Ribosomal_Su5_D2-typ_SF"/>
</dbReference>
<feature type="domain" description="Impact N-terminal" evidence="2">
    <location>
        <begin position="15"/>
        <end position="119"/>
    </location>
</feature>
<dbReference type="InterPro" id="IPR015796">
    <property type="entry name" value="Impact_YigZ-like"/>
</dbReference>
<dbReference type="NCBIfam" id="TIGR00257">
    <property type="entry name" value="IMPACT_YIGZ"/>
    <property type="match status" value="1"/>
</dbReference>
<dbReference type="InterPro" id="IPR015269">
    <property type="entry name" value="UPF0029_Impact_C"/>
</dbReference>
<dbReference type="PANTHER" id="PTHR16301">
    <property type="entry name" value="IMPACT-RELATED"/>
    <property type="match status" value="1"/>
</dbReference>
<dbReference type="SUPFAM" id="SSF54980">
    <property type="entry name" value="EF-G C-terminal domain-like"/>
    <property type="match status" value="1"/>
</dbReference>
<dbReference type="InterPro" id="IPR035647">
    <property type="entry name" value="EFG_III/V"/>
</dbReference>
<keyword evidence="5" id="KW-1185">Reference proteome</keyword>
<evidence type="ECO:0000259" key="3">
    <source>
        <dbReference type="Pfam" id="PF09186"/>
    </source>
</evidence>
<reference evidence="4 5" key="1">
    <citation type="submission" date="2017-02" db="EMBL/GenBank/DDBJ databases">
        <title>Arcobacter lacus sp. nov., a new species isolated from reclaimed water.</title>
        <authorList>
            <person name="Figueras M.J."/>
            <person name="Perez-Cataluna A."/>
            <person name="Salas-Masso N."/>
        </authorList>
    </citation>
    <scope>NUCLEOTIDE SEQUENCE [LARGE SCALE GENOMIC DNA]</scope>
    <source>
        <strain evidence="4 5">RW43-9</strain>
    </source>
</reference>
<protein>
    <submittedName>
        <fullName evidence="4">YigZ family protein</fullName>
    </submittedName>
</protein>
<dbReference type="EMBL" id="MUXF01000014">
    <property type="protein sequence ID" value="PUE65679.1"/>
    <property type="molecule type" value="Genomic_DNA"/>
</dbReference>
<dbReference type="Gene3D" id="3.30.70.240">
    <property type="match status" value="1"/>
</dbReference>
<dbReference type="Proteomes" id="UP000251311">
    <property type="component" value="Unassembled WGS sequence"/>
</dbReference>
<gene>
    <name evidence="4" type="ORF">B0175_07355</name>
</gene>
<evidence type="ECO:0000256" key="1">
    <source>
        <dbReference type="ARBA" id="ARBA00007665"/>
    </source>
</evidence>
<dbReference type="Gene3D" id="3.30.230.30">
    <property type="entry name" value="Impact, N-terminal domain"/>
    <property type="match status" value="1"/>
</dbReference>
<evidence type="ECO:0000313" key="4">
    <source>
        <dbReference type="EMBL" id="PUE65679.1"/>
    </source>
</evidence>
<proteinExistence type="inferred from homology"/>
<dbReference type="SUPFAM" id="SSF54211">
    <property type="entry name" value="Ribosomal protein S5 domain 2-like"/>
    <property type="match status" value="1"/>
</dbReference>
<dbReference type="InterPro" id="IPR023582">
    <property type="entry name" value="Impact"/>
</dbReference>
<dbReference type="Pfam" id="PF01205">
    <property type="entry name" value="Impact_N"/>
    <property type="match status" value="1"/>
</dbReference>
<dbReference type="InterPro" id="IPR001498">
    <property type="entry name" value="Impact_N"/>
</dbReference>
<evidence type="ECO:0000259" key="2">
    <source>
        <dbReference type="Pfam" id="PF01205"/>
    </source>
</evidence>
<comment type="caution">
    <text evidence="4">The sequence shown here is derived from an EMBL/GenBank/DDBJ whole genome shotgun (WGS) entry which is preliminary data.</text>
</comment>
<dbReference type="InterPro" id="IPR036956">
    <property type="entry name" value="Impact_N_sf"/>
</dbReference>
<feature type="domain" description="UPF0029" evidence="3">
    <location>
        <begin position="135"/>
        <end position="179"/>
    </location>
</feature>
<comment type="similarity">
    <text evidence="1">Belongs to the IMPACT family.</text>
</comment>
<accession>A0ABX5JGX1</accession>
<dbReference type="PANTHER" id="PTHR16301:SF20">
    <property type="entry name" value="IMPACT FAMILY MEMBER YIGZ"/>
    <property type="match status" value="1"/>
</dbReference>
<organism evidence="4 5">
    <name type="scientific">Arcobacter lacus</name>
    <dbReference type="NCBI Taxonomy" id="1912876"/>
    <lineage>
        <taxon>Bacteria</taxon>
        <taxon>Pseudomonadati</taxon>
        <taxon>Campylobacterota</taxon>
        <taxon>Epsilonproteobacteria</taxon>
        <taxon>Campylobacterales</taxon>
        <taxon>Arcobacteraceae</taxon>
        <taxon>Arcobacter</taxon>
    </lineage>
</organism>